<dbReference type="KEGG" id="orp:MOP44_18385"/>
<dbReference type="EC" id="1.3.1.-" evidence="8"/>
<keyword evidence="5" id="KW-0521">NADP</keyword>
<reference evidence="8" key="1">
    <citation type="submission" date="2021-04" db="EMBL/GenBank/DDBJ databases">
        <title>Phylogenetic analysis of Acidobacteriaceae.</title>
        <authorList>
            <person name="Qiu L."/>
            <person name="Zhang Q."/>
        </authorList>
    </citation>
    <scope>NUCLEOTIDE SEQUENCE</scope>
    <source>
        <strain evidence="8">DSM 25168</strain>
    </source>
</reference>
<dbReference type="InterPro" id="IPR004652">
    <property type="entry name" value="DusB-like"/>
</dbReference>
<keyword evidence="2" id="KW-0285">Flavoprotein</keyword>
<dbReference type="Gene3D" id="3.20.20.70">
    <property type="entry name" value="Aldolase class I"/>
    <property type="match status" value="1"/>
</dbReference>
<evidence type="ECO:0000313" key="9">
    <source>
        <dbReference type="Proteomes" id="UP001059380"/>
    </source>
</evidence>
<protein>
    <submittedName>
        <fullName evidence="8">tRNA dihydrouridine synthase DusB</fullName>
        <ecNumber evidence="8">1.3.1.-</ecNumber>
    </submittedName>
</protein>
<dbReference type="PANTHER" id="PTHR45846">
    <property type="entry name" value="TRNA-DIHYDROURIDINE(47) SYNTHASE [NAD(P)(+)]-LIKE"/>
    <property type="match status" value="1"/>
</dbReference>
<proteinExistence type="predicted"/>
<evidence type="ECO:0000256" key="6">
    <source>
        <dbReference type="ARBA" id="ARBA00023002"/>
    </source>
</evidence>
<sequence>MKKHWDNPIEHEMPAEARVPAEMSIGPVRVAPATVLAPMAGVTDTVFRRFIRHASLFTAGTEGDKGTTVETGIDADVTNQQSGCGLLMTEFTSADGLSRMRESKRKRYLTFYEDEHPISAQIFGSNPETLSEAARIIQDTGFDTVDLNLGCPAKRVVGCNGGSGLLRDLPRIGEIFRAVREAVTIPFTVKFRLGWNDTNIVCVELARMAESEGLNAVALHARTREQAYTGQARWEWIAAIKQAVSIPVIGNGDIRTPEDAAAMIAKTGCDAVMIGRAAPANPWIFRQIAQYTATGSYDQPTVEDRYRMIRAYFQMLLDESEASAGDKNAAVREVAGKMKQFASWFTHGVPGGAKLRASIYQAKTGAAVLEQVDTFFTTRLAEGAAAELDSEPEVEYPEGAALVCD</sequence>
<evidence type="ECO:0000256" key="2">
    <source>
        <dbReference type="ARBA" id="ARBA00022630"/>
    </source>
</evidence>
<dbReference type="EMBL" id="CP093313">
    <property type="protein sequence ID" value="UWZ87042.1"/>
    <property type="molecule type" value="Genomic_DNA"/>
</dbReference>
<evidence type="ECO:0000256" key="5">
    <source>
        <dbReference type="ARBA" id="ARBA00022857"/>
    </source>
</evidence>
<dbReference type="RefSeq" id="WP_260796676.1">
    <property type="nucleotide sequence ID" value="NZ_CP093313.1"/>
</dbReference>
<dbReference type="SUPFAM" id="SSF51395">
    <property type="entry name" value="FMN-linked oxidoreductases"/>
    <property type="match status" value="1"/>
</dbReference>
<dbReference type="InterPro" id="IPR013785">
    <property type="entry name" value="Aldolase_TIM"/>
</dbReference>
<dbReference type="Proteomes" id="UP001059380">
    <property type="component" value="Chromosome"/>
</dbReference>
<keyword evidence="3" id="KW-0288">FMN</keyword>
<comment type="cofactor">
    <cofactor evidence="1">
        <name>FMN</name>
        <dbReference type="ChEBI" id="CHEBI:58210"/>
    </cofactor>
</comment>
<evidence type="ECO:0000313" key="8">
    <source>
        <dbReference type="EMBL" id="UWZ87042.1"/>
    </source>
</evidence>
<organism evidence="8 9">
    <name type="scientific">Occallatibacter riparius</name>
    <dbReference type="NCBI Taxonomy" id="1002689"/>
    <lineage>
        <taxon>Bacteria</taxon>
        <taxon>Pseudomonadati</taxon>
        <taxon>Acidobacteriota</taxon>
        <taxon>Terriglobia</taxon>
        <taxon>Terriglobales</taxon>
        <taxon>Acidobacteriaceae</taxon>
        <taxon>Occallatibacter</taxon>
    </lineage>
</organism>
<dbReference type="InterPro" id="IPR018517">
    <property type="entry name" value="tRNA_hU_synthase_CS"/>
</dbReference>
<dbReference type="GO" id="GO:0017150">
    <property type="term" value="F:tRNA dihydrouridine synthase activity"/>
    <property type="evidence" value="ECO:0007669"/>
    <property type="project" value="InterPro"/>
</dbReference>
<accession>A0A9J7BY69</accession>
<dbReference type="GO" id="GO:0003723">
    <property type="term" value="F:RNA binding"/>
    <property type="evidence" value="ECO:0007669"/>
    <property type="project" value="TreeGrafter"/>
</dbReference>
<dbReference type="PANTHER" id="PTHR45846:SF1">
    <property type="entry name" value="TRNA-DIHYDROURIDINE(47) SYNTHASE [NAD(P)(+)]-LIKE"/>
    <property type="match status" value="1"/>
</dbReference>
<dbReference type="NCBIfam" id="TIGR00737">
    <property type="entry name" value="nifR3_yhdG"/>
    <property type="match status" value="1"/>
</dbReference>
<gene>
    <name evidence="8" type="primary">dusB</name>
    <name evidence="8" type="ORF">MOP44_18385</name>
</gene>
<dbReference type="Gene3D" id="1.10.1200.80">
    <property type="entry name" value="Putative flavin oxidoreducatase, domain 2"/>
    <property type="match status" value="1"/>
</dbReference>
<keyword evidence="9" id="KW-1185">Reference proteome</keyword>
<keyword evidence="6 8" id="KW-0560">Oxidoreductase</keyword>
<dbReference type="Pfam" id="PF01207">
    <property type="entry name" value="Dus"/>
    <property type="match status" value="1"/>
</dbReference>
<dbReference type="InterPro" id="IPR035587">
    <property type="entry name" value="DUS-like_FMN-bd"/>
</dbReference>
<name>A0A9J7BY69_9BACT</name>
<dbReference type="CDD" id="cd02801">
    <property type="entry name" value="DUS_like_FMN"/>
    <property type="match status" value="1"/>
</dbReference>
<dbReference type="PROSITE" id="PS01136">
    <property type="entry name" value="UPF0034"/>
    <property type="match status" value="1"/>
</dbReference>
<keyword evidence="4" id="KW-0819">tRNA processing</keyword>
<dbReference type="InterPro" id="IPR024036">
    <property type="entry name" value="tRNA-dHydroUridine_Synthase_C"/>
</dbReference>
<evidence type="ECO:0000256" key="1">
    <source>
        <dbReference type="ARBA" id="ARBA00001917"/>
    </source>
</evidence>
<feature type="domain" description="DUS-like FMN-binding" evidence="7">
    <location>
        <begin position="36"/>
        <end position="373"/>
    </location>
</feature>
<evidence type="ECO:0000256" key="4">
    <source>
        <dbReference type="ARBA" id="ARBA00022694"/>
    </source>
</evidence>
<dbReference type="GO" id="GO:0050660">
    <property type="term" value="F:flavin adenine dinucleotide binding"/>
    <property type="evidence" value="ECO:0007669"/>
    <property type="project" value="InterPro"/>
</dbReference>
<evidence type="ECO:0000259" key="7">
    <source>
        <dbReference type="Pfam" id="PF01207"/>
    </source>
</evidence>
<evidence type="ECO:0000256" key="3">
    <source>
        <dbReference type="ARBA" id="ARBA00022643"/>
    </source>
</evidence>
<dbReference type="AlphaFoldDB" id="A0A9J7BY69"/>